<evidence type="ECO:0000256" key="9">
    <source>
        <dbReference type="SAM" id="Phobius"/>
    </source>
</evidence>
<keyword evidence="11" id="KW-1185">Reference proteome</keyword>
<evidence type="ECO:0000256" key="1">
    <source>
        <dbReference type="ARBA" id="ARBA00004651"/>
    </source>
</evidence>
<dbReference type="FunFam" id="1.10.3730.20:FF:000001">
    <property type="entry name" value="Quaternary ammonium compound resistance transporter SugE"/>
    <property type="match status" value="1"/>
</dbReference>
<dbReference type="SUPFAM" id="SSF103481">
    <property type="entry name" value="Multidrug resistance efflux transporter EmrE"/>
    <property type="match status" value="1"/>
</dbReference>
<dbReference type="InterPro" id="IPR045324">
    <property type="entry name" value="Small_multidrug_res"/>
</dbReference>
<feature type="transmembrane region" description="Helical" evidence="9">
    <location>
        <begin position="90"/>
        <end position="108"/>
    </location>
</feature>
<name>A0A3L7J929_9HYPH</name>
<feature type="transmembrane region" description="Helical" evidence="9">
    <location>
        <begin position="64"/>
        <end position="83"/>
    </location>
</feature>
<feature type="transmembrane region" description="Helical" evidence="9">
    <location>
        <begin position="6"/>
        <end position="25"/>
    </location>
</feature>
<feature type="transmembrane region" description="Helical" evidence="9">
    <location>
        <begin position="37"/>
        <end position="58"/>
    </location>
</feature>
<proteinExistence type="inferred from homology"/>
<organism evidence="10 11">
    <name type="scientific">Notoacmeibacter ruber</name>
    <dbReference type="NCBI Taxonomy" id="2670375"/>
    <lineage>
        <taxon>Bacteria</taxon>
        <taxon>Pseudomonadati</taxon>
        <taxon>Pseudomonadota</taxon>
        <taxon>Alphaproteobacteria</taxon>
        <taxon>Hyphomicrobiales</taxon>
        <taxon>Notoacmeibacteraceae</taxon>
        <taxon>Notoacmeibacter</taxon>
    </lineage>
</organism>
<gene>
    <name evidence="10" type="ORF">D8780_00325</name>
</gene>
<evidence type="ECO:0000256" key="8">
    <source>
        <dbReference type="RuleBase" id="RU003942"/>
    </source>
</evidence>
<keyword evidence="4 8" id="KW-0812">Transmembrane</keyword>
<comment type="subcellular location">
    <subcellularLocation>
        <location evidence="1 8">Cell membrane</location>
        <topology evidence="1 8">Multi-pass membrane protein</topology>
    </subcellularLocation>
</comment>
<dbReference type="InterPro" id="IPR037185">
    <property type="entry name" value="EmrE-like"/>
</dbReference>
<dbReference type="PANTHER" id="PTHR30561:SF1">
    <property type="entry name" value="MULTIDRUG TRANSPORTER EMRE"/>
    <property type="match status" value="1"/>
</dbReference>
<evidence type="ECO:0000256" key="7">
    <source>
        <dbReference type="ARBA" id="ARBA00038032"/>
    </source>
</evidence>
<protein>
    <submittedName>
        <fullName evidence="10">QacE family quaternary ammonium compound efflux SMR transporter</fullName>
    </submittedName>
</protein>
<evidence type="ECO:0000256" key="6">
    <source>
        <dbReference type="ARBA" id="ARBA00023136"/>
    </source>
</evidence>
<dbReference type="GO" id="GO:0015199">
    <property type="term" value="F:amino-acid betaine transmembrane transporter activity"/>
    <property type="evidence" value="ECO:0007669"/>
    <property type="project" value="TreeGrafter"/>
</dbReference>
<comment type="similarity">
    <text evidence="7 8">Belongs to the drug/metabolite transporter (DMT) superfamily. Small multidrug resistance (SMR) (TC 2.A.7.1) family.</text>
</comment>
<reference evidence="10 11" key="1">
    <citation type="submission" date="2018-10" db="EMBL/GenBank/DDBJ databases">
        <title>Notoacmeibacter sp. M2BS9Y-3-1, whole genome shotgun sequence.</title>
        <authorList>
            <person name="Tuo L."/>
        </authorList>
    </citation>
    <scope>NUCLEOTIDE SEQUENCE [LARGE SCALE GENOMIC DNA]</scope>
    <source>
        <strain evidence="10 11">M2BS9Y-3-1</strain>
    </source>
</reference>
<evidence type="ECO:0000313" key="10">
    <source>
        <dbReference type="EMBL" id="RLQ86875.1"/>
    </source>
</evidence>
<dbReference type="InterPro" id="IPR000390">
    <property type="entry name" value="Small_drug/metabolite_transptr"/>
</dbReference>
<accession>A0A3L7J929</accession>
<keyword evidence="5 9" id="KW-1133">Transmembrane helix</keyword>
<evidence type="ECO:0000256" key="4">
    <source>
        <dbReference type="ARBA" id="ARBA00022692"/>
    </source>
</evidence>
<comment type="caution">
    <text evidence="10">The sequence shown here is derived from an EMBL/GenBank/DDBJ whole genome shotgun (WGS) entry which is preliminary data.</text>
</comment>
<evidence type="ECO:0000256" key="3">
    <source>
        <dbReference type="ARBA" id="ARBA00022475"/>
    </source>
</evidence>
<keyword evidence="6 9" id="KW-0472">Membrane</keyword>
<dbReference type="AlphaFoldDB" id="A0A3L7J929"/>
<dbReference type="GO" id="GO:0015220">
    <property type="term" value="F:choline transmembrane transporter activity"/>
    <property type="evidence" value="ECO:0007669"/>
    <property type="project" value="TreeGrafter"/>
</dbReference>
<evidence type="ECO:0000313" key="11">
    <source>
        <dbReference type="Proteomes" id="UP000281094"/>
    </source>
</evidence>
<dbReference type="Pfam" id="PF00893">
    <property type="entry name" value="Multi_Drug_Res"/>
    <property type="match status" value="1"/>
</dbReference>
<dbReference type="GO" id="GO:1990961">
    <property type="term" value="P:xenobiotic detoxification by transmembrane export across the plasma membrane"/>
    <property type="evidence" value="ECO:0007669"/>
    <property type="project" value="UniProtKB-ARBA"/>
</dbReference>
<dbReference type="GO" id="GO:0015297">
    <property type="term" value="F:antiporter activity"/>
    <property type="evidence" value="ECO:0007669"/>
    <property type="project" value="TreeGrafter"/>
</dbReference>
<dbReference type="PANTHER" id="PTHR30561">
    <property type="entry name" value="SMR FAMILY PROTON-DEPENDENT DRUG EFFLUX TRANSPORTER SUGE"/>
    <property type="match status" value="1"/>
</dbReference>
<evidence type="ECO:0000256" key="2">
    <source>
        <dbReference type="ARBA" id="ARBA00022448"/>
    </source>
</evidence>
<dbReference type="Gene3D" id="1.10.3730.20">
    <property type="match status" value="1"/>
</dbReference>
<dbReference type="GO" id="GO:0005886">
    <property type="term" value="C:plasma membrane"/>
    <property type="evidence" value="ECO:0007669"/>
    <property type="project" value="UniProtKB-SubCell"/>
</dbReference>
<dbReference type="EMBL" id="RCWN01000001">
    <property type="protein sequence ID" value="RLQ86875.1"/>
    <property type="molecule type" value="Genomic_DNA"/>
</dbReference>
<evidence type="ECO:0000256" key="5">
    <source>
        <dbReference type="ARBA" id="ARBA00022989"/>
    </source>
</evidence>
<dbReference type="GO" id="GO:0031460">
    <property type="term" value="P:glycine betaine transport"/>
    <property type="evidence" value="ECO:0007669"/>
    <property type="project" value="TreeGrafter"/>
</dbReference>
<keyword evidence="2" id="KW-0813">Transport</keyword>
<dbReference type="RefSeq" id="WP_121643844.1">
    <property type="nucleotide sequence ID" value="NZ_RCWN01000001.1"/>
</dbReference>
<sequence>MPPLATAYFWLIIAIGFEVFATTMLKQSEQFTRLWPTIMMGLGYLATFYFMSLSFRLLPVGIAYAIWSGLGIVLIALIGWFRFGEKLDAPALLGVALILAGVLVLNLFSSSVRH</sequence>
<dbReference type="Proteomes" id="UP000281094">
    <property type="component" value="Unassembled WGS sequence"/>
</dbReference>
<keyword evidence="3" id="KW-1003">Cell membrane</keyword>